<dbReference type="GO" id="GO:0007165">
    <property type="term" value="P:signal transduction"/>
    <property type="evidence" value="ECO:0007669"/>
    <property type="project" value="UniProtKB-KW"/>
</dbReference>
<dbReference type="PROSITE" id="PS50294">
    <property type="entry name" value="WD_REPEATS_REGION"/>
    <property type="match status" value="3"/>
</dbReference>
<name>A0A4U5MEV4_STECR</name>
<dbReference type="InterPro" id="IPR020472">
    <property type="entry name" value="WD40_PAC1"/>
</dbReference>
<dbReference type="AlphaFoldDB" id="A0A4U5MEV4"/>
<evidence type="ECO:0000313" key="7">
    <source>
        <dbReference type="Proteomes" id="UP000298663"/>
    </source>
</evidence>
<dbReference type="Gene3D" id="2.130.10.10">
    <property type="entry name" value="YVTN repeat-like/Quinoprotein amine dehydrogenase"/>
    <property type="match status" value="1"/>
</dbReference>
<reference evidence="6 7" key="1">
    <citation type="journal article" date="2015" name="Genome Biol.">
        <title>Comparative genomics of Steinernema reveals deeply conserved gene regulatory networks.</title>
        <authorList>
            <person name="Dillman A.R."/>
            <person name="Macchietto M."/>
            <person name="Porter C.F."/>
            <person name="Rogers A."/>
            <person name="Williams B."/>
            <person name="Antoshechkin I."/>
            <person name="Lee M.M."/>
            <person name="Goodwin Z."/>
            <person name="Lu X."/>
            <person name="Lewis E.E."/>
            <person name="Goodrich-Blair H."/>
            <person name="Stock S.P."/>
            <person name="Adams B.J."/>
            <person name="Sternberg P.W."/>
            <person name="Mortazavi A."/>
        </authorList>
    </citation>
    <scope>NUCLEOTIDE SEQUENCE [LARGE SCALE GENOMIC DNA]</scope>
    <source>
        <strain evidence="6 7">ALL</strain>
    </source>
</reference>
<dbReference type="InterPro" id="IPR015943">
    <property type="entry name" value="WD40/YVTN_repeat-like_dom_sf"/>
</dbReference>
<keyword evidence="2 5" id="KW-0853">WD repeat</keyword>
<evidence type="ECO:0000256" key="1">
    <source>
        <dbReference type="ARBA" id="ARBA00009768"/>
    </source>
</evidence>
<dbReference type="OrthoDB" id="10255630at2759"/>
<keyword evidence="7" id="KW-1185">Reference proteome</keyword>
<dbReference type="InterPro" id="IPR036322">
    <property type="entry name" value="WD40_repeat_dom_sf"/>
</dbReference>
<dbReference type="PROSITE" id="PS50082">
    <property type="entry name" value="WD_REPEATS_2"/>
    <property type="match status" value="5"/>
</dbReference>
<keyword evidence="4" id="KW-0807">Transducer</keyword>
<dbReference type="STRING" id="34508.A0A4U5MEV4"/>
<organism evidence="6 7">
    <name type="scientific">Steinernema carpocapsae</name>
    <name type="common">Entomopathogenic nematode</name>
    <dbReference type="NCBI Taxonomy" id="34508"/>
    <lineage>
        <taxon>Eukaryota</taxon>
        <taxon>Metazoa</taxon>
        <taxon>Ecdysozoa</taxon>
        <taxon>Nematoda</taxon>
        <taxon>Chromadorea</taxon>
        <taxon>Rhabditida</taxon>
        <taxon>Tylenchina</taxon>
        <taxon>Panagrolaimomorpha</taxon>
        <taxon>Strongyloidoidea</taxon>
        <taxon>Steinernematidae</taxon>
        <taxon>Steinernema</taxon>
    </lineage>
</organism>
<dbReference type="Pfam" id="PF25391">
    <property type="entry name" value="WD40_Gbeta"/>
    <property type="match status" value="1"/>
</dbReference>
<dbReference type="PRINTS" id="PR00319">
    <property type="entry name" value="GPROTEINB"/>
</dbReference>
<proteinExistence type="inferred from homology"/>
<dbReference type="CDD" id="cd00200">
    <property type="entry name" value="WD40"/>
    <property type="match status" value="1"/>
</dbReference>
<reference evidence="6 7" key="2">
    <citation type="journal article" date="2019" name="G3 (Bethesda)">
        <title>Hybrid Assembly of the Genome of the Entomopathogenic Nematode Steinernema carpocapsae Identifies the X-Chromosome.</title>
        <authorList>
            <person name="Serra L."/>
            <person name="Macchietto M."/>
            <person name="Macias-Munoz A."/>
            <person name="McGill C.J."/>
            <person name="Rodriguez I.M."/>
            <person name="Rodriguez B."/>
            <person name="Murad R."/>
            <person name="Mortazavi A."/>
        </authorList>
    </citation>
    <scope>NUCLEOTIDE SEQUENCE [LARGE SCALE GENOMIC DNA]</scope>
    <source>
        <strain evidence="6 7">ALL</strain>
    </source>
</reference>
<evidence type="ECO:0000313" key="6">
    <source>
        <dbReference type="EMBL" id="TKR67737.1"/>
    </source>
</evidence>
<dbReference type="PANTHER" id="PTHR19850">
    <property type="entry name" value="GUANINE NUCLEOTIDE-BINDING PROTEIN BETA G PROTEIN BETA"/>
    <property type="match status" value="1"/>
</dbReference>
<accession>A0A4U5MEV4</accession>
<dbReference type="InterPro" id="IPR001680">
    <property type="entry name" value="WD40_rpt"/>
</dbReference>
<evidence type="ECO:0000256" key="4">
    <source>
        <dbReference type="ARBA" id="ARBA00023224"/>
    </source>
</evidence>
<protein>
    <submittedName>
        <fullName evidence="6">Uncharacterized protein</fullName>
    </submittedName>
</protein>
<dbReference type="InterPro" id="IPR019775">
    <property type="entry name" value="WD40_repeat_CS"/>
</dbReference>
<dbReference type="PROSITE" id="PS00678">
    <property type="entry name" value="WD_REPEATS_1"/>
    <property type="match status" value="2"/>
</dbReference>
<sequence length="397" mass="43953">MRANGKIRSAIFGLHGYREVFGLYLKIEKRRMVKTTVAEGHPKRRANVVGYSAYKMSELHRLKVDIIGLRSDIKTSQEHHNDGTLATAAKQIAKMKAPGKGIKMRRHLKGHLKKVYDLHWSADSRHIVSAAADGNLLIWDVCSKNKQMMIRTDNEWTNSCAYSPSGSFVANGDLNNICYVHPLQGRTFEYSPTAQELRGHTGWISGCRFVSDEEMLTCSGDTTCALWDIDSGTQKTIFKSHDGDVLSLEIVEEGRTFVTGSCDNTAKIWDMRTGQCTQTFWGHSGDVNSVSVHPSGLAIGSASDDRTCKLFDLRADQEVAAYSLLSITSEVHDIAFSRSGRILCAAYDDGCRLWDVATENCVEQFEGHGARVSCVDIAPDGLAICTGSWDTMLKVWS</sequence>
<evidence type="ECO:0000256" key="3">
    <source>
        <dbReference type="ARBA" id="ARBA00022737"/>
    </source>
</evidence>
<dbReference type="InterPro" id="IPR016346">
    <property type="entry name" value="G-protein_beta_1-5"/>
</dbReference>
<comment type="similarity">
    <text evidence="1">Belongs to the WD repeat G protein beta family.</text>
</comment>
<evidence type="ECO:0000256" key="5">
    <source>
        <dbReference type="PROSITE-ProRule" id="PRU00221"/>
    </source>
</evidence>
<comment type="caution">
    <text evidence="6">The sequence shown here is derived from an EMBL/GenBank/DDBJ whole genome shotgun (WGS) entry which is preliminary data.</text>
</comment>
<dbReference type="PRINTS" id="PR00320">
    <property type="entry name" value="GPROTEINBRPT"/>
</dbReference>
<evidence type="ECO:0000256" key="2">
    <source>
        <dbReference type="ARBA" id="ARBA00022574"/>
    </source>
</evidence>
<dbReference type="PIRSF" id="PIRSF002394">
    <property type="entry name" value="GN-bd_beta"/>
    <property type="match status" value="1"/>
</dbReference>
<dbReference type="SMART" id="SM00320">
    <property type="entry name" value="WD40"/>
    <property type="match status" value="7"/>
</dbReference>
<dbReference type="SUPFAM" id="SSF50978">
    <property type="entry name" value="WD40 repeat-like"/>
    <property type="match status" value="1"/>
</dbReference>
<gene>
    <name evidence="6" type="ORF">L596_023840</name>
</gene>
<feature type="repeat" description="WD" evidence="5">
    <location>
        <begin position="365"/>
        <end position="397"/>
    </location>
</feature>
<dbReference type="Proteomes" id="UP000298663">
    <property type="component" value="Unassembled WGS sequence"/>
</dbReference>
<feature type="repeat" description="WD" evidence="5">
    <location>
        <begin position="280"/>
        <end position="321"/>
    </location>
</feature>
<feature type="repeat" description="WD" evidence="5">
    <location>
        <begin position="197"/>
        <end position="237"/>
    </location>
</feature>
<feature type="repeat" description="WD" evidence="5">
    <location>
        <begin position="108"/>
        <end position="149"/>
    </location>
</feature>
<feature type="repeat" description="WD" evidence="5">
    <location>
        <begin position="238"/>
        <end position="279"/>
    </location>
</feature>
<dbReference type="InterPro" id="IPR001632">
    <property type="entry name" value="WD40_G-protein_beta-like"/>
</dbReference>
<keyword evidence="3" id="KW-0677">Repeat</keyword>
<dbReference type="EMBL" id="AZBU02000008">
    <property type="protein sequence ID" value="TKR67737.1"/>
    <property type="molecule type" value="Genomic_DNA"/>
</dbReference>